<keyword evidence="2" id="KW-1185">Reference proteome</keyword>
<gene>
    <name evidence="1" type="ORF">N7476_001689</name>
</gene>
<dbReference type="AlphaFoldDB" id="A0A9W9QDX3"/>
<reference evidence="1" key="1">
    <citation type="submission" date="2022-12" db="EMBL/GenBank/DDBJ databases">
        <authorList>
            <person name="Petersen C."/>
        </authorList>
    </citation>
    <scope>NUCLEOTIDE SEQUENCE</scope>
    <source>
        <strain evidence="1">IBT 21472</strain>
    </source>
</reference>
<protein>
    <submittedName>
        <fullName evidence="1">Uncharacterized protein</fullName>
    </submittedName>
</protein>
<dbReference type="Proteomes" id="UP001147746">
    <property type="component" value="Unassembled WGS sequence"/>
</dbReference>
<evidence type="ECO:0000313" key="1">
    <source>
        <dbReference type="EMBL" id="KAJ5331906.1"/>
    </source>
</evidence>
<name>A0A9W9QDX3_9EURO</name>
<accession>A0A9W9QDX3</accession>
<dbReference type="OrthoDB" id="10261055at2759"/>
<comment type="caution">
    <text evidence="1">The sequence shown here is derived from an EMBL/GenBank/DDBJ whole genome shotgun (WGS) entry which is preliminary data.</text>
</comment>
<dbReference type="EMBL" id="JAPZBO010000001">
    <property type="protein sequence ID" value="KAJ5331906.1"/>
    <property type="molecule type" value="Genomic_DNA"/>
</dbReference>
<sequence>MDRHKIRWAILPHPGEMDHGTVRATYNLNHFTKLMMAKAARPFIAKFPARLKGDEPLVLITVKRGEGDEDISTGRPAQGIVETVWEVSKVYMANLLEDGEEEVLVPNGTFLIDSGSFQVAIYHLCLAG</sequence>
<organism evidence="1 2">
    <name type="scientific">Penicillium atrosanguineum</name>
    <dbReference type="NCBI Taxonomy" id="1132637"/>
    <lineage>
        <taxon>Eukaryota</taxon>
        <taxon>Fungi</taxon>
        <taxon>Dikarya</taxon>
        <taxon>Ascomycota</taxon>
        <taxon>Pezizomycotina</taxon>
        <taxon>Eurotiomycetes</taxon>
        <taxon>Eurotiomycetidae</taxon>
        <taxon>Eurotiales</taxon>
        <taxon>Aspergillaceae</taxon>
        <taxon>Penicillium</taxon>
    </lineage>
</organism>
<evidence type="ECO:0000313" key="2">
    <source>
        <dbReference type="Proteomes" id="UP001147746"/>
    </source>
</evidence>
<reference evidence="1" key="2">
    <citation type="journal article" date="2023" name="IMA Fungus">
        <title>Comparative genomic study of the Penicillium genus elucidates a diverse pangenome and 15 lateral gene transfer events.</title>
        <authorList>
            <person name="Petersen C."/>
            <person name="Sorensen T."/>
            <person name="Nielsen M.R."/>
            <person name="Sondergaard T.E."/>
            <person name="Sorensen J.L."/>
            <person name="Fitzpatrick D.A."/>
            <person name="Frisvad J.C."/>
            <person name="Nielsen K.L."/>
        </authorList>
    </citation>
    <scope>NUCLEOTIDE SEQUENCE</scope>
    <source>
        <strain evidence="1">IBT 21472</strain>
    </source>
</reference>
<proteinExistence type="predicted"/>